<dbReference type="GO" id="GO:0005634">
    <property type="term" value="C:nucleus"/>
    <property type="evidence" value="ECO:0007669"/>
    <property type="project" value="TreeGrafter"/>
</dbReference>
<evidence type="ECO:0000259" key="9">
    <source>
        <dbReference type="Pfam" id="PF09764"/>
    </source>
</evidence>
<evidence type="ECO:0000313" key="10">
    <source>
        <dbReference type="EMBL" id="KDQ59505.1"/>
    </source>
</evidence>
<protein>
    <recommendedName>
        <fullName evidence="4 8">Protein N-terminal glutamine amidohydrolase</fullName>
        <ecNumber evidence="3 8">3.5.1.122</ecNumber>
    </recommendedName>
    <alternativeName>
        <fullName evidence="6 8">Protein NH2-terminal glutamine deamidase</fullName>
    </alternativeName>
</protein>
<dbReference type="GO" id="GO:0070773">
    <property type="term" value="F:protein-N-terminal glutamine amidohydrolase activity"/>
    <property type="evidence" value="ECO:0007669"/>
    <property type="project" value="UniProtKB-UniRule"/>
</dbReference>
<dbReference type="InParanoid" id="A0A067Q044"/>
<feature type="domain" description="Protein N-terminal glutamine amidohydrolase alpha beta roll" evidence="9">
    <location>
        <begin position="18"/>
        <end position="222"/>
    </location>
</feature>
<dbReference type="OrthoDB" id="191192at2759"/>
<comment type="subunit">
    <text evidence="2 8">Monomer.</text>
</comment>
<evidence type="ECO:0000256" key="2">
    <source>
        <dbReference type="ARBA" id="ARBA00011245"/>
    </source>
</evidence>
<dbReference type="InterPro" id="IPR037132">
    <property type="entry name" value="N_Gln_amidohydro_ab_roll_sf"/>
</dbReference>
<evidence type="ECO:0000256" key="1">
    <source>
        <dbReference type="ARBA" id="ARBA00008985"/>
    </source>
</evidence>
<dbReference type="Pfam" id="PF09764">
    <property type="entry name" value="Nt_Gln_amidase"/>
    <property type="match status" value="1"/>
</dbReference>
<dbReference type="EMBL" id="KL197715">
    <property type="protein sequence ID" value="KDQ59505.1"/>
    <property type="molecule type" value="Genomic_DNA"/>
</dbReference>
<dbReference type="Proteomes" id="UP000027265">
    <property type="component" value="Unassembled WGS sequence"/>
</dbReference>
<evidence type="ECO:0000256" key="7">
    <source>
        <dbReference type="ARBA" id="ARBA00048768"/>
    </source>
</evidence>
<keyword evidence="5 8" id="KW-0378">Hydrolase</keyword>
<accession>A0A067Q044</accession>
<organism evidence="10 11">
    <name type="scientific">Jaapia argillacea MUCL 33604</name>
    <dbReference type="NCBI Taxonomy" id="933084"/>
    <lineage>
        <taxon>Eukaryota</taxon>
        <taxon>Fungi</taxon>
        <taxon>Dikarya</taxon>
        <taxon>Basidiomycota</taxon>
        <taxon>Agaricomycotina</taxon>
        <taxon>Agaricomycetes</taxon>
        <taxon>Agaricomycetidae</taxon>
        <taxon>Jaapiales</taxon>
        <taxon>Jaapiaceae</taxon>
        <taxon>Jaapia</taxon>
    </lineage>
</organism>
<dbReference type="InterPro" id="IPR039733">
    <property type="entry name" value="NTAQ1"/>
</dbReference>
<evidence type="ECO:0000256" key="3">
    <source>
        <dbReference type="ARBA" id="ARBA00012718"/>
    </source>
</evidence>
<dbReference type="GO" id="GO:0005829">
    <property type="term" value="C:cytosol"/>
    <property type="evidence" value="ECO:0007669"/>
    <property type="project" value="TreeGrafter"/>
</dbReference>
<keyword evidence="11" id="KW-1185">Reference proteome</keyword>
<reference evidence="11" key="1">
    <citation type="journal article" date="2014" name="Proc. Natl. Acad. Sci. U.S.A.">
        <title>Extensive sampling of basidiomycete genomes demonstrates inadequacy of the white-rot/brown-rot paradigm for wood decay fungi.</title>
        <authorList>
            <person name="Riley R."/>
            <person name="Salamov A.A."/>
            <person name="Brown D.W."/>
            <person name="Nagy L.G."/>
            <person name="Floudas D."/>
            <person name="Held B.W."/>
            <person name="Levasseur A."/>
            <person name="Lombard V."/>
            <person name="Morin E."/>
            <person name="Otillar R."/>
            <person name="Lindquist E.A."/>
            <person name="Sun H."/>
            <person name="LaButti K.M."/>
            <person name="Schmutz J."/>
            <person name="Jabbour D."/>
            <person name="Luo H."/>
            <person name="Baker S.E."/>
            <person name="Pisabarro A.G."/>
            <person name="Walton J.D."/>
            <person name="Blanchette R.A."/>
            <person name="Henrissat B."/>
            <person name="Martin F."/>
            <person name="Cullen D."/>
            <person name="Hibbett D.S."/>
            <person name="Grigoriev I.V."/>
        </authorList>
    </citation>
    <scope>NUCLEOTIDE SEQUENCE [LARGE SCALE GENOMIC DNA]</scope>
    <source>
        <strain evidence="11">MUCL 33604</strain>
    </source>
</reference>
<dbReference type="GO" id="GO:0008418">
    <property type="term" value="F:protein-N-terminal asparagine amidohydrolase activity"/>
    <property type="evidence" value="ECO:0007669"/>
    <property type="project" value="UniProtKB-UniRule"/>
</dbReference>
<gene>
    <name evidence="10" type="ORF">JAAARDRAFT_127313</name>
</gene>
<evidence type="ECO:0000256" key="5">
    <source>
        <dbReference type="ARBA" id="ARBA00022801"/>
    </source>
</evidence>
<comment type="catalytic activity">
    <reaction evidence="7 8">
        <text>N-terminal L-glutaminyl-[protein] + H2O = N-terminal L-glutamyl-[protein] + NH4(+)</text>
        <dbReference type="Rhea" id="RHEA:50680"/>
        <dbReference type="Rhea" id="RHEA-COMP:12668"/>
        <dbReference type="Rhea" id="RHEA-COMP:12777"/>
        <dbReference type="ChEBI" id="CHEBI:15377"/>
        <dbReference type="ChEBI" id="CHEBI:28938"/>
        <dbReference type="ChEBI" id="CHEBI:64721"/>
        <dbReference type="ChEBI" id="CHEBI:64722"/>
        <dbReference type="EC" id="3.5.1.122"/>
    </reaction>
</comment>
<dbReference type="InterPro" id="IPR023128">
    <property type="entry name" value="Prot_N_Gln_amidohydro_ab_roll"/>
</dbReference>
<comment type="function">
    <text evidence="8">Mediates the side-chain deamidation of N-terminal glutamine residues to glutamate, an important step in N-end rule pathway of protein degradation. Conversion of the resulting N-terminal glutamine to glutamate renders the protein susceptible to arginylation, polyubiquitination and degradation as specified by the N-end rule. Does not act on substrates with internal or C-terminal glutamine and does not act on non-glutamine residues in any position.</text>
</comment>
<evidence type="ECO:0000256" key="8">
    <source>
        <dbReference type="RuleBase" id="RU367082"/>
    </source>
</evidence>
<proteinExistence type="inferred from homology"/>
<dbReference type="EC" id="3.5.1.122" evidence="3 8"/>
<dbReference type="PANTHER" id="PTHR13035">
    <property type="entry name" value="PROTEIN N-TERMINAL GLUTAMINE AMIDOHYDROLASE"/>
    <property type="match status" value="1"/>
</dbReference>
<sequence>MYIRSWLSPPPLPLDAVYTPFYCEENIYLLAQSFLESNVVISVWEPFVVFISNTTKSVALWNQKAAEVDGLVVWDYHVVLVLRPRPPKIQEDAQEDELIVAPTTWIYDFDSQADLPCQYEEYFSQTFPFGNEFSPKYHSLFRIVPAQVVLEQFASDRSHMLRPATSADESSEYLSPPPPYPVLCGSQAKERRVLTNLMSSFVSMEDSTETFGNVLGLSAFVEWCSGSLTDE</sequence>
<name>A0A067Q044_9AGAM</name>
<dbReference type="Gene3D" id="3.10.620.10">
    <property type="entry name" value="Protein N-terminal glutamine amidohydrolase, alpha beta roll"/>
    <property type="match status" value="1"/>
</dbReference>
<dbReference type="PANTHER" id="PTHR13035:SF0">
    <property type="entry name" value="PROTEIN N-TERMINAL GLUTAMINE AMIDOHYDROLASE"/>
    <property type="match status" value="1"/>
</dbReference>
<evidence type="ECO:0000256" key="4">
    <source>
        <dbReference type="ARBA" id="ARBA00021247"/>
    </source>
</evidence>
<evidence type="ECO:0000313" key="11">
    <source>
        <dbReference type="Proteomes" id="UP000027265"/>
    </source>
</evidence>
<evidence type="ECO:0000256" key="6">
    <source>
        <dbReference type="ARBA" id="ARBA00029677"/>
    </source>
</evidence>
<dbReference type="AlphaFoldDB" id="A0A067Q044"/>
<dbReference type="HOGENOM" id="CLU_091083_0_0_1"/>
<comment type="similarity">
    <text evidence="1 8">Belongs to the NTAQ1 family.</text>
</comment>